<protein>
    <recommendedName>
        <fullName evidence="4">Secreted protein</fullName>
    </recommendedName>
</protein>
<evidence type="ECO:0000256" key="1">
    <source>
        <dbReference type="SAM" id="SignalP"/>
    </source>
</evidence>
<proteinExistence type="predicted"/>
<dbReference type="EMBL" id="AP024957">
    <property type="protein sequence ID" value="BCZ84190.1"/>
    <property type="molecule type" value="Genomic_DNA"/>
</dbReference>
<gene>
    <name evidence="2" type="ORF">PTKU64_78650</name>
</gene>
<evidence type="ECO:0000313" key="2">
    <source>
        <dbReference type="EMBL" id="BCZ84190.1"/>
    </source>
</evidence>
<keyword evidence="1" id="KW-0732">Signal</keyword>
<keyword evidence="3" id="KW-1185">Reference proteome</keyword>
<reference evidence="2 3" key="1">
    <citation type="journal article" date="2022" name="Front. Microbiol.">
        <title>Identification and characterization of a novel class of self-sufficient cytochrome P450 hydroxylase involved in cyclohexanecarboxylate degradation in Paraburkholderia terrae strain KU-64.</title>
        <authorList>
            <person name="Yamamoto T."/>
            <person name="Hasegawa Y."/>
            <person name="Iwaki H."/>
        </authorList>
    </citation>
    <scope>NUCLEOTIDE SEQUENCE [LARGE SCALE GENOMIC DNA]</scope>
    <source>
        <strain evidence="2 3">KU-64</strain>
    </source>
</reference>
<dbReference type="Proteomes" id="UP001319874">
    <property type="component" value="Chromosome 3"/>
</dbReference>
<feature type="chain" id="PRO_5045035615" description="Secreted protein" evidence="1">
    <location>
        <begin position="38"/>
        <end position="148"/>
    </location>
</feature>
<name>A0ABM7TZX3_9BURK</name>
<feature type="signal peptide" evidence="1">
    <location>
        <begin position="1"/>
        <end position="37"/>
    </location>
</feature>
<evidence type="ECO:0008006" key="4">
    <source>
        <dbReference type="Google" id="ProtNLM"/>
    </source>
</evidence>
<accession>A0ABM7TZX3</accession>
<evidence type="ECO:0000313" key="3">
    <source>
        <dbReference type="Proteomes" id="UP001319874"/>
    </source>
</evidence>
<sequence length="148" mass="15962">MDAEPYVKGFHMTSRCRARLAVAAFACVAVLPLAALAADPAGDKAPASGYDYPTQGRVEYVLGCMDDNGHDFANVYKCSCVIDRIAAALPYDDYVEQMTFAKYATLGGEGGNEFRVDRARAQTKKYRALQQESYQACGLAKATPSAAK</sequence>
<organism evidence="2 3">
    <name type="scientific">Paraburkholderia terrae</name>
    <dbReference type="NCBI Taxonomy" id="311230"/>
    <lineage>
        <taxon>Bacteria</taxon>
        <taxon>Pseudomonadati</taxon>
        <taxon>Pseudomonadota</taxon>
        <taxon>Betaproteobacteria</taxon>
        <taxon>Burkholderiales</taxon>
        <taxon>Burkholderiaceae</taxon>
        <taxon>Paraburkholderia</taxon>
    </lineage>
</organism>